<organism evidence="1 2">
    <name type="scientific">SAR86 cluster bacterium</name>
    <dbReference type="NCBI Taxonomy" id="2030880"/>
    <lineage>
        <taxon>Bacteria</taxon>
        <taxon>Pseudomonadati</taxon>
        <taxon>Pseudomonadota</taxon>
        <taxon>Gammaproteobacteria</taxon>
        <taxon>SAR86 cluster</taxon>
    </lineage>
</organism>
<comment type="caution">
    <text evidence="1">The sequence shown here is derived from an EMBL/GenBank/DDBJ whole genome shotgun (WGS) entry which is preliminary data.</text>
</comment>
<evidence type="ECO:0000313" key="1">
    <source>
        <dbReference type="EMBL" id="PCJ24101.1"/>
    </source>
</evidence>
<sequence>MNITLILLACSLINGACVIETPHQDPWFDPLFETMSECKKEGTRLKKTRTKQYAFEKVPVDVKFRCVPW</sequence>
<proteinExistence type="predicted"/>
<gene>
    <name evidence="1" type="ORF">COA96_10170</name>
</gene>
<dbReference type="Proteomes" id="UP000218327">
    <property type="component" value="Unassembled WGS sequence"/>
</dbReference>
<dbReference type="AlphaFoldDB" id="A0A2A5AYC6"/>
<reference evidence="2" key="1">
    <citation type="submission" date="2017-08" db="EMBL/GenBank/DDBJ databases">
        <title>A dynamic microbial community with high functional redundancy inhabits the cold, oxic subseafloor aquifer.</title>
        <authorList>
            <person name="Tully B.J."/>
            <person name="Wheat C.G."/>
            <person name="Glazer B.T."/>
            <person name="Huber J.A."/>
        </authorList>
    </citation>
    <scope>NUCLEOTIDE SEQUENCE [LARGE SCALE GENOMIC DNA]</scope>
</reference>
<protein>
    <submittedName>
        <fullName evidence="1">Uncharacterized protein</fullName>
    </submittedName>
</protein>
<accession>A0A2A5AYC6</accession>
<evidence type="ECO:0000313" key="2">
    <source>
        <dbReference type="Proteomes" id="UP000218327"/>
    </source>
</evidence>
<name>A0A2A5AYC6_9GAMM</name>
<dbReference type="EMBL" id="NVVJ01000030">
    <property type="protein sequence ID" value="PCJ24101.1"/>
    <property type="molecule type" value="Genomic_DNA"/>
</dbReference>